<comment type="caution">
    <text evidence="1">The sequence shown here is derived from an EMBL/GenBank/DDBJ whole genome shotgun (WGS) entry which is preliminary data.</text>
</comment>
<evidence type="ECO:0000313" key="1">
    <source>
        <dbReference type="EMBL" id="NHO33832.1"/>
    </source>
</evidence>
<accession>A0ABX0KBL4</accession>
<protein>
    <submittedName>
        <fullName evidence="1">Uncharacterized protein</fullName>
    </submittedName>
</protein>
<dbReference type="EMBL" id="WOSW01000040">
    <property type="protein sequence ID" value="NHO33832.1"/>
    <property type="molecule type" value="Genomic_DNA"/>
</dbReference>
<proteinExistence type="predicted"/>
<keyword evidence="2" id="KW-1185">Reference proteome</keyword>
<sequence length="146" mass="15687">MTSADPAIADKSDTEPLTPWLVLAGGSVDEVPLTVPVEDCTTEELTGRISPVLLTELLFRRETTVSENADEVVVAAFEAVTPRDRFPAEAAAPFPLGLFPEDIDVSTLAITTPDRLVPISYDASFGPQHCPAYFSHSRAAIPSFEV</sequence>
<name>A0ABX0KBL4_9PROT</name>
<dbReference type="RefSeq" id="WP_173578298.1">
    <property type="nucleotide sequence ID" value="NZ_WOSW01000040.1"/>
</dbReference>
<reference evidence="1 2" key="1">
    <citation type="journal article" date="2020" name="Int. J. Syst. Evol. Microbiol.">
        <title>Novel acetic acid bacteria from cider fermentations: Acetobacter conturbans sp. nov. and Acetobacter fallax sp. nov.</title>
        <authorList>
            <person name="Sombolestani A.S."/>
            <person name="Cleenwerck I."/>
            <person name="Cnockaert M."/>
            <person name="Borremans W."/>
            <person name="Wieme A.D."/>
            <person name="De Vuyst L."/>
            <person name="Vandamme P."/>
        </authorList>
    </citation>
    <scope>NUCLEOTIDE SEQUENCE [LARGE SCALE GENOMIC DNA]</scope>
    <source>
        <strain evidence="1 2">LMG 1637</strain>
    </source>
</reference>
<dbReference type="Proteomes" id="UP000615326">
    <property type="component" value="Unassembled WGS sequence"/>
</dbReference>
<evidence type="ECO:0000313" key="2">
    <source>
        <dbReference type="Proteomes" id="UP000615326"/>
    </source>
</evidence>
<organism evidence="1 2">
    <name type="scientific">Acetobacter fallax</name>
    <dbReference type="NCBI Taxonomy" id="1737473"/>
    <lineage>
        <taxon>Bacteria</taxon>
        <taxon>Pseudomonadati</taxon>
        <taxon>Pseudomonadota</taxon>
        <taxon>Alphaproteobacteria</taxon>
        <taxon>Acetobacterales</taxon>
        <taxon>Acetobacteraceae</taxon>
        <taxon>Acetobacter</taxon>
    </lineage>
</organism>
<gene>
    <name evidence="1" type="ORF">GOB84_14985</name>
</gene>